<gene>
    <name evidence="2" type="ORF">PXEA_LOCUS15511</name>
</gene>
<proteinExistence type="predicted"/>
<feature type="compositionally biased region" description="Acidic residues" evidence="1">
    <location>
        <begin position="87"/>
        <end position="116"/>
    </location>
</feature>
<evidence type="ECO:0000313" key="2">
    <source>
        <dbReference type="EMBL" id="VEL22071.1"/>
    </source>
</evidence>
<dbReference type="Proteomes" id="UP000784294">
    <property type="component" value="Unassembled WGS sequence"/>
</dbReference>
<reference evidence="2" key="1">
    <citation type="submission" date="2018-11" db="EMBL/GenBank/DDBJ databases">
        <authorList>
            <consortium name="Pathogen Informatics"/>
        </authorList>
    </citation>
    <scope>NUCLEOTIDE SEQUENCE</scope>
</reference>
<dbReference type="AlphaFoldDB" id="A0A448WWP3"/>
<keyword evidence="3" id="KW-1185">Reference proteome</keyword>
<comment type="caution">
    <text evidence="2">The sequence shown here is derived from an EMBL/GenBank/DDBJ whole genome shotgun (WGS) entry which is preliminary data.</text>
</comment>
<evidence type="ECO:0000256" key="1">
    <source>
        <dbReference type="SAM" id="MobiDB-lite"/>
    </source>
</evidence>
<accession>A0A448WWP3</accession>
<dbReference type="EMBL" id="CAAALY010054555">
    <property type="protein sequence ID" value="VEL22071.1"/>
    <property type="molecule type" value="Genomic_DNA"/>
</dbReference>
<protein>
    <submittedName>
        <fullName evidence="2">Uncharacterized protein</fullName>
    </submittedName>
</protein>
<name>A0A448WWP3_9PLAT</name>
<feature type="region of interest" description="Disordered" evidence="1">
    <location>
        <begin position="68"/>
        <end position="116"/>
    </location>
</feature>
<evidence type="ECO:0000313" key="3">
    <source>
        <dbReference type="Proteomes" id="UP000784294"/>
    </source>
</evidence>
<sequence length="116" mass="13068">MKLPIKTFVPERLSDVITADPSSLTFVTNPNLPASSIPHFSEKPALDRQNKLEASDFLGEFLKPCSASFISPENSRHGSKSATTLEHEEEEDEEESEEGDEDEDEDENEIDEEEER</sequence>
<feature type="non-terminal residue" evidence="2">
    <location>
        <position position="1"/>
    </location>
</feature>
<organism evidence="2 3">
    <name type="scientific">Protopolystoma xenopodis</name>
    <dbReference type="NCBI Taxonomy" id="117903"/>
    <lineage>
        <taxon>Eukaryota</taxon>
        <taxon>Metazoa</taxon>
        <taxon>Spiralia</taxon>
        <taxon>Lophotrochozoa</taxon>
        <taxon>Platyhelminthes</taxon>
        <taxon>Monogenea</taxon>
        <taxon>Polyopisthocotylea</taxon>
        <taxon>Polystomatidea</taxon>
        <taxon>Polystomatidae</taxon>
        <taxon>Protopolystoma</taxon>
    </lineage>
</organism>